<dbReference type="EC" id="3.4.23.36" evidence="9"/>
<dbReference type="PANTHER" id="PTHR33695">
    <property type="entry name" value="LIPOPROTEIN SIGNAL PEPTIDASE"/>
    <property type="match status" value="1"/>
</dbReference>
<evidence type="ECO:0000256" key="5">
    <source>
        <dbReference type="ARBA" id="ARBA00022750"/>
    </source>
</evidence>
<comment type="function">
    <text evidence="9 10">This protein specifically catalyzes the removal of signal peptides from prolipoproteins.</text>
</comment>
<evidence type="ECO:0000256" key="1">
    <source>
        <dbReference type="ARBA" id="ARBA00006139"/>
    </source>
</evidence>
<dbReference type="GO" id="GO:0004190">
    <property type="term" value="F:aspartic-type endopeptidase activity"/>
    <property type="evidence" value="ECO:0007669"/>
    <property type="project" value="UniProtKB-UniRule"/>
</dbReference>
<evidence type="ECO:0000256" key="7">
    <source>
        <dbReference type="ARBA" id="ARBA00022989"/>
    </source>
</evidence>
<protein>
    <recommendedName>
        <fullName evidence="9">Lipoprotein signal peptidase</fullName>
        <ecNumber evidence="9">3.4.23.36</ecNumber>
    </recommendedName>
    <alternativeName>
        <fullName evidence="9">Prolipoprotein signal peptidase</fullName>
    </alternativeName>
    <alternativeName>
        <fullName evidence="9">Signal peptidase II</fullName>
        <shortName evidence="9">SPase II</shortName>
    </alternativeName>
</protein>
<evidence type="ECO:0000256" key="3">
    <source>
        <dbReference type="ARBA" id="ARBA00022670"/>
    </source>
</evidence>
<keyword evidence="7 9" id="KW-1133">Transmembrane helix</keyword>
<comment type="similarity">
    <text evidence="1 9 11">Belongs to the peptidase A8 family.</text>
</comment>
<name>A0A0U1L4I4_9FIRM</name>
<feature type="transmembrane region" description="Helical" evidence="9">
    <location>
        <begin position="62"/>
        <end position="79"/>
    </location>
</feature>
<dbReference type="InterPro" id="IPR001872">
    <property type="entry name" value="Peptidase_A8"/>
</dbReference>
<keyword evidence="5 9" id="KW-0064">Aspartyl protease</keyword>
<feature type="transmembrane region" description="Helical" evidence="9">
    <location>
        <begin position="125"/>
        <end position="148"/>
    </location>
</feature>
<evidence type="ECO:0000256" key="8">
    <source>
        <dbReference type="ARBA" id="ARBA00023136"/>
    </source>
</evidence>
<feature type="active site" evidence="9">
    <location>
        <position position="129"/>
    </location>
</feature>
<comment type="pathway">
    <text evidence="9">Protein modification; lipoprotein biosynthesis (signal peptide cleavage).</text>
</comment>
<keyword evidence="3 9" id="KW-0645">Protease</keyword>
<reference evidence="13" key="1">
    <citation type="submission" date="2015-03" db="EMBL/GenBank/DDBJ databases">
        <authorList>
            <person name="Nijsse Bart"/>
        </authorList>
    </citation>
    <scope>NUCLEOTIDE SEQUENCE [LARGE SCALE GENOMIC DNA]</scope>
</reference>
<sequence>MVPISRLTVIAATVVLIDQWSKQYIQGHMLPGMSIPVLDGIFHITYVLNPGAAFGILENQRMLFIAIALVMLGLTAYFLKHIPEPFRLMRLGLSLLAGGAIGNVIDRVQTGHVVDFFDFRIWPVFNVADIAIVTGVGCVIYTLVFSTFPTGNQENQR</sequence>
<gene>
    <name evidence="9" type="primary">lspA</name>
    <name evidence="12" type="ORF">SpAn4DRAFT_1058</name>
</gene>
<dbReference type="AlphaFoldDB" id="A0A0U1L4I4"/>
<organism evidence="12 13">
    <name type="scientific">Sporomusa ovata</name>
    <dbReference type="NCBI Taxonomy" id="2378"/>
    <lineage>
        <taxon>Bacteria</taxon>
        <taxon>Bacillati</taxon>
        <taxon>Bacillota</taxon>
        <taxon>Negativicutes</taxon>
        <taxon>Selenomonadales</taxon>
        <taxon>Sporomusaceae</taxon>
        <taxon>Sporomusa</taxon>
    </lineage>
</organism>
<dbReference type="HAMAP" id="MF_00161">
    <property type="entry name" value="LspA"/>
    <property type="match status" value="1"/>
</dbReference>
<keyword evidence="8 9" id="KW-0472">Membrane</keyword>
<keyword evidence="12" id="KW-0449">Lipoprotein</keyword>
<evidence type="ECO:0000256" key="9">
    <source>
        <dbReference type="HAMAP-Rule" id="MF_00161"/>
    </source>
</evidence>
<evidence type="ECO:0000256" key="2">
    <source>
        <dbReference type="ARBA" id="ARBA00022475"/>
    </source>
</evidence>
<keyword evidence="4 9" id="KW-0812">Transmembrane</keyword>
<dbReference type="PROSITE" id="PS00855">
    <property type="entry name" value="SPASE_II"/>
    <property type="match status" value="1"/>
</dbReference>
<dbReference type="PRINTS" id="PR00781">
    <property type="entry name" value="LIPOSIGPTASE"/>
</dbReference>
<comment type="catalytic activity">
    <reaction evidence="9 10">
        <text>Release of signal peptides from bacterial membrane prolipoproteins. Hydrolyzes -Xaa-Yaa-Zaa-|-(S,diacylglyceryl)Cys-, in which Xaa is hydrophobic (preferably Leu), and Yaa (Ala or Ser) and Zaa (Gly or Ala) have small, neutral side chains.</text>
        <dbReference type="EC" id="3.4.23.36"/>
    </reaction>
</comment>
<comment type="caution">
    <text evidence="9">Lacks conserved residue(s) required for the propagation of feature annotation.</text>
</comment>
<evidence type="ECO:0000313" key="13">
    <source>
        <dbReference type="Proteomes" id="UP000049855"/>
    </source>
</evidence>
<dbReference type="GO" id="GO:0006508">
    <property type="term" value="P:proteolysis"/>
    <property type="evidence" value="ECO:0007669"/>
    <property type="project" value="UniProtKB-KW"/>
</dbReference>
<evidence type="ECO:0000256" key="10">
    <source>
        <dbReference type="RuleBase" id="RU000594"/>
    </source>
</evidence>
<keyword evidence="6 9" id="KW-0378">Hydrolase</keyword>
<keyword evidence="2 9" id="KW-1003">Cell membrane</keyword>
<dbReference type="Pfam" id="PF01252">
    <property type="entry name" value="Peptidase_A8"/>
    <property type="match status" value="1"/>
</dbReference>
<dbReference type="UniPathway" id="UPA00665"/>
<evidence type="ECO:0000256" key="6">
    <source>
        <dbReference type="ARBA" id="ARBA00022801"/>
    </source>
</evidence>
<dbReference type="PANTHER" id="PTHR33695:SF1">
    <property type="entry name" value="LIPOPROTEIN SIGNAL PEPTIDASE"/>
    <property type="match status" value="1"/>
</dbReference>
<keyword evidence="13" id="KW-1185">Reference proteome</keyword>
<dbReference type="GO" id="GO:0005886">
    <property type="term" value="C:plasma membrane"/>
    <property type="evidence" value="ECO:0007669"/>
    <property type="project" value="UniProtKB-SubCell"/>
</dbReference>
<evidence type="ECO:0000313" key="12">
    <source>
        <dbReference type="EMBL" id="CQR74596.1"/>
    </source>
</evidence>
<dbReference type="Proteomes" id="UP000049855">
    <property type="component" value="Unassembled WGS sequence"/>
</dbReference>
<evidence type="ECO:0000256" key="4">
    <source>
        <dbReference type="ARBA" id="ARBA00022692"/>
    </source>
</evidence>
<dbReference type="EMBL" id="CTRP01000014">
    <property type="protein sequence ID" value="CQR74596.1"/>
    <property type="molecule type" value="Genomic_DNA"/>
</dbReference>
<evidence type="ECO:0000256" key="11">
    <source>
        <dbReference type="RuleBase" id="RU004181"/>
    </source>
</evidence>
<proteinExistence type="inferred from homology"/>
<feature type="active site" evidence="9">
    <location>
        <position position="115"/>
    </location>
</feature>
<dbReference type="NCBIfam" id="TIGR00077">
    <property type="entry name" value="lspA"/>
    <property type="match status" value="1"/>
</dbReference>
<comment type="subcellular location">
    <subcellularLocation>
        <location evidence="9">Cell membrane</location>
        <topology evidence="9">Multi-pass membrane protein</topology>
    </subcellularLocation>
</comment>
<accession>A0A0U1L4I4</accession>